<feature type="signal peptide" evidence="1">
    <location>
        <begin position="1"/>
        <end position="15"/>
    </location>
</feature>
<sequence>MFGLQRITTFFTVLAIVFLMSDDEKFAVRAAAPRSNANPRIREEVGAEDLHCDNPKEEMHSCPTLVDHQRGGTGLGEEGVPQTAQHEKCHRQAAVGKGNILKGPSKEEIGQQCHDQGNKIIANDGKHVEDCHVIAKTQQVCPKLYQQQFAENENNRPRGGDAELFWMERLAQAQNKSH</sequence>
<proteinExistence type="predicted"/>
<reference evidence="2 3" key="1">
    <citation type="submission" date="2016-10" db="EMBL/GenBank/DDBJ databases">
        <title>The genome of Paramicrosporidium saccamoebae is the missing link in understanding Cryptomycota and Microsporidia evolution.</title>
        <authorList>
            <person name="Quandt C.A."/>
            <person name="Beaudet D."/>
            <person name="Corsaro D."/>
            <person name="Michel R."/>
            <person name="Corradi N."/>
            <person name="James T."/>
        </authorList>
    </citation>
    <scope>NUCLEOTIDE SEQUENCE [LARGE SCALE GENOMIC DNA]</scope>
    <source>
        <strain evidence="2 3">KSL3</strain>
    </source>
</reference>
<evidence type="ECO:0000256" key="1">
    <source>
        <dbReference type="SAM" id="SignalP"/>
    </source>
</evidence>
<dbReference type="Proteomes" id="UP000240830">
    <property type="component" value="Unassembled WGS sequence"/>
</dbReference>
<feature type="chain" id="PRO_5014191624" evidence="1">
    <location>
        <begin position="16"/>
        <end position="178"/>
    </location>
</feature>
<name>A0A2H9TND7_9FUNG</name>
<dbReference type="AlphaFoldDB" id="A0A2H9TND7"/>
<protein>
    <submittedName>
        <fullName evidence="2">Uncharacterized protein</fullName>
    </submittedName>
</protein>
<keyword evidence="3" id="KW-1185">Reference proteome</keyword>
<gene>
    <name evidence="2" type="ORF">PSACC_00902</name>
</gene>
<comment type="caution">
    <text evidence="2">The sequence shown here is derived from an EMBL/GenBank/DDBJ whole genome shotgun (WGS) entry which is preliminary data.</text>
</comment>
<evidence type="ECO:0000313" key="2">
    <source>
        <dbReference type="EMBL" id="PJF19265.1"/>
    </source>
</evidence>
<accession>A0A2H9TND7</accession>
<evidence type="ECO:0000313" key="3">
    <source>
        <dbReference type="Proteomes" id="UP000240830"/>
    </source>
</evidence>
<organism evidence="2 3">
    <name type="scientific">Paramicrosporidium saccamoebae</name>
    <dbReference type="NCBI Taxonomy" id="1246581"/>
    <lineage>
        <taxon>Eukaryota</taxon>
        <taxon>Fungi</taxon>
        <taxon>Fungi incertae sedis</taxon>
        <taxon>Cryptomycota</taxon>
        <taxon>Cryptomycota incertae sedis</taxon>
        <taxon>Paramicrosporidium</taxon>
    </lineage>
</organism>
<dbReference type="EMBL" id="MTSL01000072">
    <property type="protein sequence ID" value="PJF19265.1"/>
    <property type="molecule type" value="Genomic_DNA"/>
</dbReference>
<keyword evidence="1" id="KW-0732">Signal</keyword>